<proteinExistence type="predicted"/>
<dbReference type="AlphaFoldDB" id="A0A5P8K7N8"/>
<dbReference type="KEGG" id="sphv:F9278_27865"/>
<keyword evidence="2" id="KW-0378">Hydrolase</keyword>
<evidence type="ECO:0000313" key="3">
    <source>
        <dbReference type="Proteomes" id="UP000327294"/>
    </source>
</evidence>
<feature type="compositionally biased region" description="Low complexity" evidence="1">
    <location>
        <begin position="223"/>
        <end position="253"/>
    </location>
</feature>
<dbReference type="RefSeq" id="WP_152170756.1">
    <property type="nucleotide sequence ID" value="NZ_CP045096.1"/>
</dbReference>
<evidence type="ECO:0000313" key="2">
    <source>
        <dbReference type="EMBL" id="QFQ99333.1"/>
    </source>
</evidence>
<feature type="region of interest" description="Disordered" evidence="1">
    <location>
        <begin position="203"/>
        <end position="261"/>
    </location>
</feature>
<feature type="region of interest" description="Disordered" evidence="1">
    <location>
        <begin position="1"/>
        <end position="20"/>
    </location>
</feature>
<feature type="compositionally biased region" description="Basic and acidic residues" evidence="1">
    <location>
        <begin position="203"/>
        <end position="221"/>
    </location>
</feature>
<organism evidence="2 3">
    <name type="scientific">Streptomyces phaeolivaceus</name>
    <dbReference type="NCBI Taxonomy" id="2653200"/>
    <lineage>
        <taxon>Bacteria</taxon>
        <taxon>Bacillati</taxon>
        <taxon>Actinomycetota</taxon>
        <taxon>Actinomycetes</taxon>
        <taxon>Kitasatosporales</taxon>
        <taxon>Streptomycetaceae</taxon>
        <taxon>Streptomyces</taxon>
    </lineage>
</organism>
<accession>A0A5P8K7N8</accession>
<dbReference type="EMBL" id="CP045096">
    <property type="protein sequence ID" value="QFQ99333.1"/>
    <property type="molecule type" value="Genomic_DNA"/>
</dbReference>
<name>A0A5P8K7N8_9ACTN</name>
<reference evidence="2 3" key="1">
    <citation type="submission" date="2019-10" db="EMBL/GenBank/DDBJ databases">
        <title>Streptomyces sp. strain GY16 isolated from leaves of Broussonetia papyrifera.</title>
        <authorList>
            <person name="Mo P."/>
        </authorList>
    </citation>
    <scope>NUCLEOTIDE SEQUENCE [LARGE SCALE GENOMIC DNA]</scope>
    <source>
        <strain evidence="2 3">GY16</strain>
    </source>
</reference>
<protein>
    <submittedName>
        <fullName evidence="2">Glycosyl hydrolase</fullName>
    </submittedName>
</protein>
<keyword evidence="3" id="KW-1185">Reference proteome</keyword>
<dbReference type="Proteomes" id="UP000327294">
    <property type="component" value="Chromosome"/>
</dbReference>
<gene>
    <name evidence="2" type="ORF">F9278_27865</name>
</gene>
<dbReference type="GO" id="GO:0016787">
    <property type="term" value="F:hydrolase activity"/>
    <property type="evidence" value="ECO:0007669"/>
    <property type="project" value="UniProtKB-KW"/>
</dbReference>
<evidence type="ECO:0000256" key="1">
    <source>
        <dbReference type="SAM" id="MobiDB-lite"/>
    </source>
</evidence>
<sequence length="261" mass="28689">MSTSHTPNFLLDGLTPADEPSAKAESDIALWDDLFSSLTEHHTPDGKQSFLVIHDGSATWGIPGAPQLIALHITRDLTARTFRIEQADHPTMPFAQLWLVSRGCPPDAIQLPEDQHIEPADALTIRIEDQIRHSGTRYEIKDHYTHDSVPYETWVMVRDSDPSAADLPVRIFLEETDFDAFTYTVREGAFRDGTSANQWLFDRDTPLPEPPEHLVSADRRTRAALARSTTGQSATAASVHAPAAGSAPSPGAPSHRRGGRS</sequence>